<dbReference type="AlphaFoldDB" id="A0A133V9L6"/>
<accession>A0A133V9L6</accession>
<sequence>MHSNVSLEGTYLSRRALGIGLALLSIALWVGPIVAAFASNGWNLKETVMPSQDELSRVKDKVGGLTEGGFSENTLQIVDNQMDLTTGEFEATLEFESPFNIDVKITEFSFELYCEQHDFKLVPVQLEENEVSIPASAIVQFDIVGSLTSQGRQHIIDNHGGKLPEPSLENPVFELESYGVTIRMENMELGG</sequence>
<dbReference type="EMBL" id="LHYB01000085">
    <property type="protein sequence ID" value="KXB03136.1"/>
    <property type="molecule type" value="Genomic_DNA"/>
</dbReference>
<comment type="caution">
    <text evidence="1">The sequence shown here is derived from an EMBL/GenBank/DDBJ whole genome shotgun (WGS) entry which is preliminary data.</text>
</comment>
<gene>
    <name evidence="1" type="ORF">AKJ48_04195</name>
</gene>
<reference evidence="1 2" key="1">
    <citation type="journal article" date="2016" name="Sci. Rep.">
        <title>Metabolic traits of an uncultured archaeal lineage -MSBL1- from brine pools of the Red Sea.</title>
        <authorList>
            <person name="Mwirichia R."/>
            <person name="Alam I."/>
            <person name="Rashid M."/>
            <person name="Vinu M."/>
            <person name="Ba-Alawi W."/>
            <person name="Anthony Kamau A."/>
            <person name="Kamanda Ngugi D."/>
            <person name="Goker M."/>
            <person name="Klenk H.P."/>
            <person name="Bajic V."/>
            <person name="Stingl U."/>
        </authorList>
    </citation>
    <scope>NUCLEOTIDE SEQUENCE [LARGE SCALE GENOMIC DNA]</scope>
    <source>
        <strain evidence="1">SCGC-AAA261O19</strain>
    </source>
</reference>
<keyword evidence="2" id="KW-1185">Reference proteome</keyword>
<name>A0A133V9L6_9EURY</name>
<proteinExistence type="predicted"/>
<protein>
    <submittedName>
        <fullName evidence="1">Uncharacterized protein</fullName>
    </submittedName>
</protein>
<organism evidence="1 2">
    <name type="scientific">candidate division MSBL1 archaeon SCGC-AAA261O19</name>
    <dbReference type="NCBI Taxonomy" id="1698277"/>
    <lineage>
        <taxon>Archaea</taxon>
        <taxon>Methanobacteriati</taxon>
        <taxon>Methanobacteriota</taxon>
        <taxon>candidate division MSBL1</taxon>
    </lineage>
</organism>
<evidence type="ECO:0000313" key="1">
    <source>
        <dbReference type="EMBL" id="KXB03136.1"/>
    </source>
</evidence>
<dbReference type="Proteomes" id="UP000070076">
    <property type="component" value="Unassembled WGS sequence"/>
</dbReference>
<evidence type="ECO:0000313" key="2">
    <source>
        <dbReference type="Proteomes" id="UP000070076"/>
    </source>
</evidence>